<dbReference type="InterPro" id="IPR003439">
    <property type="entry name" value="ABC_transporter-like_ATP-bd"/>
</dbReference>
<dbReference type="CDD" id="cd06580">
    <property type="entry name" value="TM_PBP1_transp_TpRbsC_like"/>
    <property type="match status" value="1"/>
</dbReference>
<feature type="transmembrane region" description="Helical" evidence="13">
    <location>
        <begin position="508"/>
        <end position="528"/>
    </location>
</feature>
<feature type="transmembrane region" description="Helical" evidence="13">
    <location>
        <begin position="635"/>
        <end position="654"/>
    </location>
</feature>
<keyword evidence="6 13" id="KW-0812">Transmembrane</keyword>
<evidence type="ECO:0000256" key="5">
    <source>
        <dbReference type="ARBA" id="ARBA00022475"/>
    </source>
</evidence>
<evidence type="ECO:0000256" key="8">
    <source>
        <dbReference type="ARBA" id="ARBA00022741"/>
    </source>
</evidence>
<dbReference type="PROSITE" id="PS00211">
    <property type="entry name" value="ABC_TRANSPORTER_1"/>
    <property type="match status" value="2"/>
</dbReference>
<keyword evidence="12 13" id="KW-0472">Membrane</keyword>
<feature type="transmembrane region" description="Helical" evidence="13">
    <location>
        <begin position="813"/>
        <end position="835"/>
    </location>
</feature>
<organism evidence="15 16">
    <name type="scientific">Phytophthora kernoviae 00238/432</name>
    <dbReference type="NCBI Taxonomy" id="1284355"/>
    <lineage>
        <taxon>Eukaryota</taxon>
        <taxon>Sar</taxon>
        <taxon>Stramenopiles</taxon>
        <taxon>Oomycota</taxon>
        <taxon>Peronosporomycetes</taxon>
        <taxon>Peronosporales</taxon>
        <taxon>Peronosporaceae</taxon>
        <taxon>Phytophthora</taxon>
    </lineage>
</organism>
<keyword evidence="8" id="KW-0547">Nucleotide-binding</keyword>
<evidence type="ECO:0000256" key="6">
    <source>
        <dbReference type="ARBA" id="ARBA00022692"/>
    </source>
</evidence>
<evidence type="ECO:0000256" key="12">
    <source>
        <dbReference type="ARBA" id="ARBA00023136"/>
    </source>
</evidence>
<evidence type="ECO:0000256" key="2">
    <source>
        <dbReference type="ARBA" id="ARBA00004651"/>
    </source>
</evidence>
<keyword evidence="7" id="KW-0677">Repeat</keyword>
<dbReference type="FunFam" id="3.40.50.300:FF:000127">
    <property type="entry name" value="Ribose import ATP-binding protein RbsA"/>
    <property type="match status" value="1"/>
</dbReference>
<reference evidence="15" key="2">
    <citation type="submission" date="2020-02" db="EMBL/GenBank/DDBJ databases">
        <authorList>
            <person name="Studholme D.J."/>
        </authorList>
    </citation>
    <scope>NUCLEOTIDE SEQUENCE</scope>
    <source>
        <strain evidence="15">00238/432</strain>
    </source>
</reference>
<dbReference type="InterPro" id="IPR003593">
    <property type="entry name" value="AAA+_ATPase"/>
</dbReference>
<gene>
    <name evidence="15" type="ORF">G195_001939</name>
</gene>
<reference evidence="15" key="1">
    <citation type="journal article" date="2015" name="Genom Data">
        <title>Draft genome sequences of Phytophthora kernoviae and Phytophthora ramorum lineage EU2 from Scotland.</title>
        <authorList>
            <person name="Sambles C."/>
            <person name="Schlenzig A."/>
            <person name="O'Neill P."/>
            <person name="Grant M."/>
            <person name="Studholme D.J."/>
        </authorList>
    </citation>
    <scope>NUCLEOTIDE SEQUENCE</scope>
    <source>
        <strain evidence="15">00238/432</strain>
    </source>
</reference>
<dbReference type="PANTHER" id="PTHR43790:SF4">
    <property type="entry name" value="GUANOSINE IMPORT ATP-BINDING PROTEIN NUPO"/>
    <property type="match status" value="1"/>
</dbReference>
<keyword evidence="9" id="KW-0067">ATP-binding</keyword>
<feature type="transmembrane region" description="Helical" evidence="13">
    <location>
        <begin position="736"/>
        <end position="756"/>
    </location>
</feature>
<evidence type="ECO:0000256" key="9">
    <source>
        <dbReference type="ARBA" id="ARBA00022840"/>
    </source>
</evidence>
<sequence length="848" mass="92138">MGAATPVVELKQITKRFPGIVANDAISLQLRKGEIHALLGENGAGKSTLMNIVFGLYQPDEGSIEVNGKPVIIDSPNKAIDLGIGMVHQHFKLVQPFTVTENIILGSEPRKGLNINYKKAAAEVQRLSEQYGLKVNPHAKIHDISVGMQQRVEIVKTLYRGADILIFDEPTAVLTPQEIKELMVIMKKLVAEGKSIILITHKLKEIMEISDTVTIIRRGKVIDSVTTSETNPNELAEKMVGRNVTFKVDKKPATPGNNVLEVSKLTAKNKEGISVLNELNLNVRVGEIVGIAGVDGNGQSELIEALTGLRKVDSGSIRLEGKELSNHSPRHISESGVAHIPEDRHKHGLVLDFSVSENIVLESYYKSPYTRKGFLNFDAIKKQAKRLVEAFDVRTPSIETKARSLSGGNQQKAIIAREVDKNPELLIAAQPTRGLDVGAIEFVQKQLIAQRDQGKAVLLISFELDEIINVSDRIAVIYEGQIVGEVLPEETNDRELGLMMAGSTQKRAIIMGLILGGIVMLIGGYNPIEAYSALFTKVFGDMYNFGEAVREMTPLIMTGLAFAFASRAGLFNIGGEGQFLVGMTAATFVGVKFAGLPIYIHAPLALIAGAVFGGLWAAIAGYLKAARGVNEVISSIMLNWIGLYLANLIVRQFLLLKGENRSVDISDTASISLTWLSELMGNSRVHMGTLIALVMAVLFYIYMWKTKQGYEIRAVGYNPNAAEYAGMHVNRNIVKAMFISGMLAGLGGAFQVLGVFQYQTVMSGSPGTGFDGIAVALIGLNHPFGVLLGALLFGTLTYGSAGMSFAADVPPEIIRIVIGSIIFFIAAQGIVRWVLKPFYSKRKKEKVL</sequence>
<dbReference type="AlphaFoldDB" id="A0A8J4SSI3"/>
<feature type="transmembrane region" description="Helical" evidence="13">
    <location>
        <begin position="685"/>
        <end position="703"/>
    </location>
</feature>
<feature type="transmembrane region" description="Helical" evidence="13">
    <location>
        <begin position="548"/>
        <end position="565"/>
    </location>
</feature>
<dbReference type="GO" id="GO:0005524">
    <property type="term" value="F:ATP binding"/>
    <property type="evidence" value="ECO:0007669"/>
    <property type="project" value="UniProtKB-KW"/>
</dbReference>
<dbReference type="GO" id="GO:0005886">
    <property type="term" value="C:plasma membrane"/>
    <property type="evidence" value="ECO:0007669"/>
    <property type="project" value="UniProtKB-SubCell"/>
</dbReference>
<dbReference type="FunFam" id="3.40.50.300:FF:001390">
    <property type="entry name" value="ABC transporter, ATP-binding protein"/>
    <property type="match status" value="1"/>
</dbReference>
<dbReference type="InterPro" id="IPR001851">
    <property type="entry name" value="ABC_transp_permease"/>
</dbReference>
<accession>A0A8J4SSI3</accession>
<evidence type="ECO:0000256" key="3">
    <source>
        <dbReference type="ARBA" id="ARBA00005417"/>
    </source>
</evidence>
<evidence type="ECO:0000259" key="14">
    <source>
        <dbReference type="PROSITE" id="PS50893"/>
    </source>
</evidence>
<comment type="similarity">
    <text evidence="3">Belongs to the ABC transporter superfamily.</text>
</comment>
<comment type="subcellular location">
    <subcellularLocation>
        <location evidence="2">Cell membrane</location>
        <topology evidence="2">Multi-pass membrane protein</topology>
    </subcellularLocation>
    <subcellularLocation>
        <location evidence="1">Cell membrane</location>
        <topology evidence="1">Peripheral membrane protein</topology>
    </subcellularLocation>
</comment>
<dbReference type="CDD" id="cd03216">
    <property type="entry name" value="ABC_Carb_Monos_I"/>
    <property type="match status" value="1"/>
</dbReference>
<dbReference type="SUPFAM" id="SSF52540">
    <property type="entry name" value="P-loop containing nucleoside triphosphate hydrolases"/>
    <property type="match status" value="2"/>
</dbReference>
<name>A0A8J4SSI3_9STRA</name>
<keyword evidence="4" id="KW-0813">Transport</keyword>
<keyword evidence="11 13" id="KW-1133">Transmembrane helix</keyword>
<evidence type="ECO:0000256" key="1">
    <source>
        <dbReference type="ARBA" id="ARBA00004202"/>
    </source>
</evidence>
<dbReference type="GO" id="GO:0016887">
    <property type="term" value="F:ATP hydrolysis activity"/>
    <property type="evidence" value="ECO:0007669"/>
    <property type="project" value="InterPro"/>
</dbReference>
<dbReference type="GO" id="GO:0022857">
    <property type="term" value="F:transmembrane transporter activity"/>
    <property type="evidence" value="ECO:0007669"/>
    <property type="project" value="InterPro"/>
</dbReference>
<feature type="domain" description="ABC transporter" evidence="14">
    <location>
        <begin position="260"/>
        <end position="504"/>
    </location>
</feature>
<dbReference type="PANTHER" id="PTHR43790">
    <property type="entry name" value="CARBOHYDRATE TRANSPORT ATP-BINDING PROTEIN MG119-RELATED"/>
    <property type="match status" value="1"/>
</dbReference>
<keyword evidence="5" id="KW-1003">Cell membrane</keyword>
<evidence type="ECO:0000256" key="11">
    <source>
        <dbReference type="ARBA" id="ARBA00022989"/>
    </source>
</evidence>
<dbReference type="InterPro" id="IPR050107">
    <property type="entry name" value="ABC_carbohydrate_import_ATPase"/>
</dbReference>
<dbReference type="Pfam" id="PF02653">
    <property type="entry name" value="BPD_transp_2"/>
    <property type="match status" value="1"/>
</dbReference>
<dbReference type="Pfam" id="PF00005">
    <property type="entry name" value="ABC_tran"/>
    <property type="match status" value="2"/>
</dbReference>
<feature type="transmembrane region" description="Helical" evidence="13">
    <location>
        <begin position="604"/>
        <end position="623"/>
    </location>
</feature>
<dbReference type="CDD" id="cd03215">
    <property type="entry name" value="ABC_Carb_Monos_II"/>
    <property type="match status" value="1"/>
</dbReference>
<protein>
    <recommendedName>
        <fullName evidence="14">ABC transporter domain-containing protein</fullName>
    </recommendedName>
</protein>
<evidence type="ECO:0000313" key="16">
    <source>
        <dbReference type="Proteomes" id="UP000702964"/>
    </source>
</evidence>
<evidence type="ECO:0000256" key="7">
    <source>
        <dbReference type="ARBA" id="ARBA00022737"/>
    </source>
</evidence>
<dbReference type="PROSITE" id="PS50893">
    <property type="entry name" value="ABC_TRANSPORTER_2"/>
    <property type="match status" value="2"/>
</dbReference>
<dbReference type="InterPro" id="IPR017871">
    <property type="entry name" value="ABC_transporter-like_CS"/>
</dbReference>
<evidence type="ECO:0000313" key="15">
    <source>
        <dbReference type="EMBL" id="KAF4324703.1"/>
    </source>
</evidence>
<keyword evidence="10" id="KW-1278">Translocase</keyword>
<dbReference type="EMBL" id="AOFI03000014">
    <property type="protein sequence ID" value="KAF4324703.1"/>
    <property type="molecule type" value="Genomic_DNA"/>
</dbReference>
<comment type="caution">
    <text evidence="15">The sequence shown here is derived from an EMBL/GenBank/DDBJ whole genome shotgun (WGS) entry which is preliminary data.</text>
</comment>
<evidence type="ECO:0000256" key="4">
    <source>
        <dbReference type="ARBA" id="ARBA00022448"/>
    </source>
</evidence>
<proteinExistence type="inferred from homology"/>
<dbReference type="InterPro" id="IPR027417">
    <property type="entry name" value="P-loop_NTPase"/>
</dbReference>
<dbReference type="Gene3D" id="3.40.50.300">
    <property type="entry name" value="P-loop containing nucleotide triphosphate hydrolases"/>
    <property type="match status" value="2"/>
</dbReference>
<evidence type="ECO:0000256" key="13">
    <source>
        <dbReference type="SAM" id="Phobius"/>
    </source>
</evidence>
<evidence type="ECO:0000256" key="10">
    <source>
        <dbReference type="ARBA" id="ARBA00022967"/>
    </source>
</evidence>
<dbReference type="Proteomes" id="UP000702964">
    <property type="component" value="Unassembled WGS sequence"/>
</dbReference>
<feature type="domain" description="ABC transporter" evidence="14">
    <location>
        <begin position="8"/>
        <end position="243"/>
    </location>
</feature>
<dbReference type="SMART" id="SM00382">
    <property type="entry name" value="AAA"/>
    <property type="match status" value="1"/>
</dbReference>